<sequence>MALTVRGFIVMPKTNIVQIPSCESYRHRPVNTLQITHHDHMYARRNISHSIKCGGKSRPPISKGGGGKINGTTKLRERNVSDQISSSKTDQNDGKQTNGDDKATTRKTGSTG</sequence>
<reference evidence="2 3" key="1">
    <citation type="submission" date="2018-10" db="EMBL/GenBank/DDBJ databases">
        <title>A high-quality apple genome assembly.</title>
        <authorList>
            <person name="Hu J."/>
        </authorList>
    </citation>
    <scope>NUCLEOTIDE SEQUENCE [LARGE SCALE GENOMIC DNA]</scope>
    <source>
        <strain evidence="3">cv. HFTH1</strain>
        <tissue evidence="2">Young leaf</tissue>
    </source>
</reference>
<accession>A0A498ILE1</accession>
<name>A0A498ILE1_MALDO</name>
<protein>
    <submittedName>
        <fullName evidence="2">Uncharacterized protein</fullName>
    </submittedName>
</protein>
<dbReference type="AlphaFoldDB" id="A0A498ILE1"/>
<comment type="caution">
    <text evidence="2">The sequence shown here is derived from an EMBL/GenBank/DDBJ whole genome shotgun (WGS) entry which is preliminary data.</text>
</comment>
<evidence type="ECO:0000313" key="2">
    <source>
        <dbReference type="EMBL" id="RXH84029.1"/>
    </source>
</evidence>
<keyword evidence="3" id="KW-1185">Reference proteome</keyword>
<evidence type="ECO:0000313" key="3">
    <source>
        <dbReference type="Proteomes" id="UP000290289"/>
    </source>
</evidence>
<gene>
    <name evidence="2" type="ORF">DVH24_026928</name>
</gene>
<feature type="region of interest" description="Disordered" evidence="1">
    <location>
        <begin position="48"/>
        <end position="112"/>
    </location>
</feature>
<dbReference type="Proteomes" id="UP000290289">
    <property type="component" value="Chromosome 11"/>
</dbReference>
<dbReference type="EMBL" id="RDQH01000337">
    <property type="protein sequence ID" value="RXH84029.1"/>
    <property type="molecule type" value="Genomic_DNA"/>
</dbReference>
<organism evidence="2 3">
    <name type="scientific">Malus domestica</name>
    <name type="common">Apple</name>
    <name type="synonym">Pyrus malus</name>
    <dbReference type="NCBI Taxonomy" id="3750"/>
    <lineage>
        <taxon>Eukaryota</taxon>
        <taxon>Viridiplantae</taxon>
        <taxon>Streptophyta</taxon>
        <taxon>Embryophyta</taxon>
        <taxon>Tracheophyta</taxon>
        <taxon>Spermatophyta</taxon>
        <taxon>Magnoliopsida</taxon>
        <taxon>eudicotyledons</taxon>
        <taxon>Gunneridae</taxon>
        <taxon>Pentapetalae</taxon>
        <taxon>rosids</taxon>
        <taxon>fabids</taxon>
        <taxon>Rosales</taxon>
        <taxon>Rosaceae</taxon>
        <taxon>Amygdaloideae</taxon>
        <taxon>Maleae</taxon>
        <taxon>Malus</taxon>
    </lineage>
</organism>
<evidence type="ECO:0000256" key="1">
    <source>
        <dbReference type="SAM" id="MobiDB-lite"/>
    </source>
</evidence>
<feature type="compositionally biased region" description="Basic and acidic residues" evidence="1">
    <location>
        <begin position="90"/>
        <end position="104"/>
    </location>
</feature>
<proteinExistence type="predicted"/>